<organism evidence="2 3">
    <name type="scientific">Rhodanobacter umsongensis</name>
    <dbReference type="NCBI Taxonomy" id="633153"/>
    <lineage>
        <taxon>Bacteria</taxon>
        <taxon>Pseudomonadati</taxon>
        <taxon>Pseudomonadota</taxon>
        <taxon>Gammaproteobacteria</taxon>
        <taxon>Lysobacterales</taxon>
        <taxon>Rhodanobacteraceae</taxon>
        <taxon>Rhodanobacter</taxon>
    </lineage>
</organism>
<protein>
    <submittedName>
        <fullName evidence="2">Divalent-cation tolerance protein CutA</fullName>
    </submittedName>
</protein>
<dbReference type="InterPro" id="IPR004323">
    <property type="entry name" value="Ion_tolerance_CutA"/>
</dbReference>
<reference evidence="3" key="1">
    <citation type="journal article" date="2019" name="Int. J. Syst. Evol. Microbiol.">
        <title>The Global Catalogue of Microorganisms (GCM) 10K type strain sequencing project: providing services to taxonomists for standard genome sequencing and annotation.</title>
        <authorList>
            <consortium name="The Broad Institute Genomics Platform"/>
            <consortium name="The Broad Institute Genome Sequencing Center for Infectious Disease"/>
            <person name="Wu L."/>
            <person name="Ma J."/>
        </authorList>
    </citation>
    <scope>NUCLEOTIDE SEQUENCE [LARGE SCALE GENOMIC DNA]</scope>
    <source>
        <strain evidence="3">JCM 17130</strain>
    </source>
</reference>
<dbReference type="Pfam" id="PF03091">
    <property type="entry name" value="CutA1"/>
    <property type="match status" value="1"/>
</dbReference>
<dbReference type="InterPro" id="IPR015867">
    <property type="entry name" value="N-reg_PII/ATP_PRibTrfase_C"/>
</dbReference>
<evidence type="ECO:0000313" key="3">
    <source>
        <dbReference type="Proteomes" id="UP001596013"/>
    </source>
</evidence>
<sequence>MPDTVLLCYCSCPDAASAQAIAEALVGERLAACANRLPGIRSIYRWQGEVTTGSEELLLIKTTGGRFDALKARLLQLHPYEVPELVAVPVARGHEAYLEWVRANAAG</sequence>
<comment type="caution">
    <text evidence="2">The sequence shown here is derived from an EMBL/GenBank/DDBJ whole genome shotgun (WGS) entry which is preliminary data.</text>
</comment>
<name>A0ABW0JKR7_9GAMM</name>
<dbReference type="RefSeq" id="WP_377303526.1">
    <property type="nucleotide sequence ID" value="NZ_JBHSMK010000003.1"/>
</dbReference>
<dbReference type="PANTHER" id="PTHR23419">
    <property type="entry name" value="DIVALENT CATION TOLERANCE CUTA-RELATED"/>
    <property type="match status" value="1"/>
</dbReference>
<dbReference type="SUPFAM" id="SSF54913">
    <property type="entry name" value="GlnB-like"/>
    <property type="match status" value="1"/>
</dbReference>
<keyword evidence="3" id="KW-1185">Reference proteome</keyword>
<dbReference type="Gene3D" id="3.30.70.120">
    <property type="match status" value="1"/>
</dbReference>
<gene>
    <name evidence="2" type="primary">cutA</name>
    <name evidence="2" type="ORF">ACFPME_07065</name>
</gene>
<evidence type="ECO:0000256" key="1">
    <source>
        <dbReference type="ARBA" id="ARBA00010169"/>
    </source>
</evidence>
<dbReference type="InterPro" id="IPR011322">
    <property type="entry name" value="N-reg_PII-like_a/b"/>
</dbReference>
<comment type="similarity">
    <text evidence="1">Belongs to the CutA family.</text>
</comment>
<dbReference type="EMBL" id="JBHSMK010000003">
    <property type="protein sequence ID" value="MFC5436311.1"/>
    <property type="molecule type" value="Genomic_DNA"/>
</dbReference>
<accession>A0ABW0JKR7</accession>
<dbReference type="PANTHER" id="PTHR23419:SF8">
    <property type="entry name" value="FI09726P"/>
    <property type="match status" value="1"/>
</dbReference>
<proteinExistence type="inferred from homology"/>
<evidence type="ECO:0000313" key="2">
    <source>
        <dbReference type="EMBL" id="MFC5436311.1"/>
    </source>
</evidence>
<dbReference type="Proteomes" id="UP001596013">
    <property type="component" value="Unassembled WGS sequence"/>
</dbReference>